<evidence type="ECO:0000313" key="13">
    <source>
        <dbReference type="RefSeq" id="XP_020649782.2"/>
    </source>
</evidence>
<dbReference type="SMART" id="SM00406">
    <property type="entry name" value="IGv"/>
    <property type="match status" value="1"/>
</dbReference>
<keyword evidence="8" id="KW-0393">Immunoglobulin domain</keyword>
<evidence type="ECO:0000313" key="12">
    <source>
        <dbReference type="Proteomes" id="UP001652642"/>
    </source>
</evidence>
<feature type="chain" id="PRO_5045703322" evidence="10">
    <location>
        <begin position="30"/>
        <end position="216"/>
    </location>
</feature>
<dbReference type="InterPro" id="IPR013106">
    <property type="entry name" value="Ig_V-set"/>
</dbReference>
<evidence type="ECO:0000256" key="7">
    <source>
        <dbReference type="ARBA" id="ARBA00023180"/>
    </source>
</evidence>
<evidence type="ECO:0000256" key="4">
    <source>
        <dbReference type="ARBA" id="ARBA00022989"/>
    </source>
</evidence>
<dbReference type="Pfam" id="PF07686">
    <property type="entry name" value="V-set"/>
    <property type="match status" value="1"/>
</dbReference>
<gene>
    <name evidence="13" type="primary">MPZL2</name>
</gene>
<evidence type="ECO:0000256" key="10">
    <source>
        <dbReference type="SAM" id="SignalP"/>
    </source>
</evidence>
<proteinExistence type="predicted"/>
<feature type="transmembrane region" description="Helical" evidence="9">
    <location>
        <begin position="154"/>
        <end position="178"/>
    </location>
</feature>
<keyword evidence="12" id="KW-1185">Reference proteome</keyword>
<dbReference type="GO" id="GO:0098609">
    <property type="term" value="P:cell-cell adhesion"/>
    <property type="evidence" value="ECO:0007669"/>
    <property type="project" value="TreeGrafter"/>
</dbReference>
<comment type="subcellular location">
    <subcellularLocation>
        <location evidence="1">Membrane</location>
        <topology evidence="1">Single-pass type I membrane protein</topology>
    </subcellularLocation>
</comment>
<sequence>MTPPARGLSGPRWVAVLLPPLLGLWPVTAIEIYTPGSLEALNGTDVRLKCTFHSHIPVGRQLTVSWNFQSQTKSRTDFVLYYHEEVYPPLKGRFMGRVTWDGNVFKNDASIMIWNVNPSDNGTFQCQVKNPPDVDGVAGEIQLSVVMKVSFSEIHILALTIGIACAVMIVIVVVIVIFRHRRRVRQDKKLEVKLPEKEKLKEVPEEKEMSQLGEEA</sequence>
<dbReference type="Gene3D" id="2.60.40.10">
    <property type="entry name" value="Immunoglobulins"/>
    <property type="match status" value="1"/>
</dbReference>
<evidence type="ECO:0000256" key="2">
    <source>
        <dbReference type="ARBA" id="ARBA00022692"/>
    </source>
</evidence>
<keyword evidence="6" id="KW-1015">Disulfide bond</keyword>
<protein>
    <submittedName>
        <fullName evidence="13">Myelin protein zero-like protein 2</fullName>
    </submittedName>
</protein>
<name>A0A6J0TNE7_9SAUR</name>
<evidence type="ECO:0000259" key="11">
    <source>
        <dbReference type="PROSITE" id="PS50835"/>
    </source>
</evidence>
<dbReference type="InterPro" id="IPR007110">
    <property type="entry name" value="Ig-like_dom"/>
</dbReference>
<evidence type="ECO:0000256" key="6">
    <source>
        <dbReference type="ARBA" id="ARBA00023157"/>
    </source>
</evidence>
<dbReference type="InterPro" id="IPR000920">
    <property type="entry name" value="Myelin_P0-rel"/>
</dbReference>
<dbReference type="GO" id="GO:0005886">
    <property type="term" value="C:plasma membrane"/>
    <property type="evidence" value="ECO:0007669"/>
    <property type="project" value="TreeGrafter"/>
</dbReference>
<dbReference type="OrthoDB" id="9419796at2759"/>
<dbReference type="GeneID" id="110079225"/>
<dbReference type="SMART" id="SM00409">
    <property type="entry name" value="IG"/>
    <property type="match status" value="1"/>
</dbReference>
<accession>A0A6J0TNE7</accession>
<dbReference type="Proteomes" id="UP001652642">
    <property type="component" value="Chromosome 8"/>
</dbReference>
<dbReference type="PRINTS" id="PR00213">
    <property type="entry name" value="MYELINP0"/>
</dbReference>
<dbReference type="KEGG" id="pvt:110079225"/>
<dbReference type="InterPro" id="IPR003599">
    <property type="entry name" value="Ig_sub"/>
</dbReference>
<dbReference type="PROSITE" id="PS50835">
    <property type="entry name" value="IG_LIKE"/>
    <property type="match status" value="1"/>
</dbReference>
<dbReference type="SUPFAM" id="SSF48726">
    <property type="entry name" value="Immunoglobulin"/>
    <property type="match status" value="1"/>
</dbReference>
<keyword evidence="5 9" id="KW-0472">Membrane</keyword>
<evidence type="ECO:0000256" key="1">
    <source>
        <dbReference type="ARBA" id="ARBA00004479"/>
    </source>
</evidence>
<keyword evidence="4 9" id="KW-1133">Transmembrane helix</keyword>
<evidence type="ECO:0000256" key="9">
    <source>
        <dbReference type="SAM" id="Phobius"/>
    </source>
</evidence>
<dbReference type="InParanoid" id="A0A6J0TNE7"/>
<dbReference type="AlphaFoldDB" id="A0A6J0TNE7"/>
<keyword evidence="3 10" id="KW-0732">Signal</keyword>
<keyword evidence="7" id="KW-0325">Glycoprotein</keyword>
<feature type="domain" description="Ig-like" evidence="11">
    <location>
        <begin position="26"/>
        <end position="144"/>
    </location>
</feature>
<dbReference type="InterPro" id="IPR013783">
    <property type="entry name" value="Ig-like_fold"/>
</dbReference>
<dbReference type="PANTHER" id="PTHR13869">
    <property type="entry name" value="MYELIN P0 RELATED"/>
    <property type="match status" value="1"/>
</dbReference>
<dbReference type="FunCoup" id="A0A6J0TNE7">
    <property type="interactions" value="20"/>
</dbReference>
<feature type="signal peptide" evidence="10">
    <location>
        <begin position="1"/>
        <end position="29"/>
    </location>
</feature>
<evidence type="ECO:0000256" key="5">
    <source>
        <dbReference type="ARBA" id="ARBA00023136"/>
    </source>
</evidence>
<organism evidence="12 13">
    <name type="scientific">Pogona vitticeps</name>
    <name type="common">central bearded dragon</name>
    <dbReference type="NCBI Taxonomy" id="103695"/>
    <lineage>
        <taxon>Eukaryota</taxon>
        <taxon>Metazoa</taxon>
        <taxon>Chordata</taxon>
        <taxon>Craniata</taxon>
        <taxon>Vertebrata</taxon>
        <taxon>Euteleostomi</taxon>
        <taxon>Lepidosauria</taxon>
        <taxon>Squamata</taxon>
        <taxon>Bifurcata</taxon>
        <taxon>Unidentata</taxon>
        <taxon>Episquamata</taxon>
        <taxon>Toxicofera</taxon>
        <taxon>Iguania</taxon>
        <taxon>Acrodonta</taxon>
        <taxon>Agamidae</taxon>
        <taxon>Amphibolurinae</taxon>
        <taxon>Pogona</taxon>
    </lineage>
</organism>
<dbReference type="CTD" id="10205"/>
<reference evidence="13" key="1">
    <citation type="submission" date="2025-08" db="UniProtKB">
        <authorList>
            <consortium name="RefSeq"/>
        </authorList>
    </citation>
    <scope>IDENTIFICATION</scope>
</reference>
<dbReference type="InterPro" id="IPR036179">
    <property type="entry name" value="Ig-like_dom_sf"/>
</dbReference>
<dbReference type="PANTHER" id="PTHR13869:SF21">
    <property type="entry name" value="MYELIN PROTEIN ZERO-LIKE PROTEIN 2"/>
    <property type="match status" value="1"/>
</dbReference>
<keyword evidence="2 9" id="KW-0812">Transmembrane</keyword>
<evidence type="ECO:0000256" key="8">
    <source>
        <dbReference type="ARBA" id="ARBA00023319"/>
    </source>
</evidence>
<dbReference type="RefSeq" id="XP_020649782.2">
    <property type="nucleotide sequence ID" value="XM_020794123.2"/>
</dbReference>
<evidence type="ECO:0000256" key="3">
    <source>
        <dbReference type="ARBA" id="ARBA00022729"/>
    </source>
</evidence>